<feature type="domain" description="Cation efflux protein cytoplasmic" evidence="9">
    <location>
        <begin position="224"/>
        <end position="300"/>
    </location>
</feature>
<keyword evidence="11" id="KW-1185">Reference proteome</keyword>
<dbReference type="PANTHER" id="PTHR43840">
    <property type="entry name" value="MITOCHONDRIAL METAL TRANSPORTER 1-RELATED"/>
    <property type="match status" value="1"/>
</dbReference>
<keyword evidence="3" id="KW-0813">Transport</keyword>
<sequence length="391" mass="44323">MLSKWLQKYMKFHNHSDNRTQMGLLSGKVGLVSNLLLFVIKILAGLISGSISIITDAMNNLSDTASSILTLFGFYAAAKPADKEHPYGHERSEYISGLLISLVIIFVGGQFLITSINRIFNPTNLQMSPLIVALLVISIAAKIIQGFFYQTIAKEIKSNTLLGVAQDSFNDVYSTLVVLVASIIESMTDWNIDGFAGAFLAVFIMYSGIQMIRKSIDDLLGIRPSEDELIAMRDLLERFDSIVGYHDLLVHSYGPNKTFATIHIEIDDSWSLNQAHNLIDKIEKKFLEELDVELVCHMDPIAVHNEEHTRIYQEVKQILKTYFLNLRFHDFRIMETNENQTIQFDVVISDDTKQTDDELLAAITKNIHQQIGPYDVDIEFDRLDLLKEVEE</sequence>
<dbReference type="InterPro" id="IPR002524">
    <property type="entry name" value="Cation_efflux"/>
</dbReference>
<comment type="similarity">
    <text evidence="2">Belongs to the cation diffusion facilitator (CDF) transporter (TC 2.A.4) family.</text>
</comment>
<evidence type="ECO:0000256" key="7">
    <source>
        <dbReference type="SAM" id="Phobius"/>
    </source>
</evidence>
<dbReference type="Gene3D" id="1.20.1510.10">
    <property type="entry name" value="Cation efflux protein transmembrane domain"/>
    <property type="match status" value="1"/>
</dbReference>
<name>A0A3Q9BK36_9LACT</name>
<dbReference type="InterPro" id="IPR027469">
    <property type="entry name" value="Cation_efflux_TMD_sf"/>
</dbReference>
<reference evidence="11" key="1">
    <citation type="submission" date="2018-12" db="EMBL/GenBank/DDBJ databases">
        <title>Complete genome sequencing of Jeotgalibaca sp. H21T32.</title>
        <authorList>
            <person name="Bae J.-W."/>
            <person name="Lee S.-Y."/>
        </authorList>
    </citation>
    <scope>NUCLEOTIDE SEQUENCE [LARGE SCALE GENOMIC DNA]</scope>
    <source>
        <strain evidence="11">H21T32</strain>
    </source>
</reference>
<keyword evidence="5 7" id="KW-1133">Transmembrane helix</keyword>
<feature type="transmembrane region" description="Helical" evidence="7">
    <location>
        <begin position="126"/>
        <end position="149"/>
    </location>
</feature>
<dbReference type="SUPFAM" id="SSF160240">
    <property type="entry name" value="Cation efflux protein cytoplasmic domain-like"/>
    <property type="match status" value="1"/>
</dbReference>
<evidence type="ECO:0000256" key="3">
    <source>
        <dbReference type="ARBA" id="ARBA00022448"/>
    </source>
</evidence>
<dbReference type="NCBIfam" id="TIGR01297">
    <property type="entry name" value="CDF"/>
    <property type="match status" value="1"/>
</dbReference>
<dbReference type="OrthoDB" id="9806522at2"/>
<evidence type="ECO:0000313" key="10">
    <source>
        <dbReference type="EMBL" id="AZP04173.1"/>
    </source>
</evidence>
<dbReference type="KEGG" id="jeh:EJN90_05525"/>
<feature type="transmembrane region" description="Helical" evidence="7">
    <location>
        <begin position="190"/>
        <end position="209"/>
    </location>
</feature>
<evidence type="ECO:0000256" key="1">
    <source>
        <dbReference type="ARBA" id="ARBA00004141"/>
    </source>
</evidence>
<evidence type="ECO:0000256" key="6">
    <source>
        <dbReference type="ARBA" id="ARBA00023136"/>
    </source>
</evidence>
<dbReference type="RefSeq" id="WP_126109332.1">
    <property type="nucleotide sequence ID" value="NZ_CP034465.1"/>
</dbReference>
<dbReference type="SUPFAM" id="SSF161111">
    <property type="entry name" value="Cation efflux protein transmembrane domain-like"/>
    <property type="match status" value="1"/>
</dbReference>
<dbReference type="Gene3D" id="3.30.70.1350">
    <property type="entry name" value="Cation efflux protein, cytoplasmic domain"/>
    <property type="match status" value="1"/>
</dbReference>
<dbReference type="Proteomes" id="UP000273326">
    <property type="component" value="Chromosome"/>
</dbReference>
<dbReference type="InterPro" id="IPR027470">
    <property type="entry name" value="Cation_efflux_CTD"/>
</dbReference>
<evidence type="ECO:0000259" key="8">
    <source>
        <dbReference type="Pfam" id="PF01545"/>
    </source>
</evidence>
<keyword evidence="4 7" id="KW-0812">Transmembrane</keyword>
<feature type="transmembrane region" description="Helical" evidence="7">
    <location>
        <begin position="98"/>
        <end position="120"/>
    </location>
</feature>
<dbReference type="GO" id="GO:0016020">
    <property type="term" value="C:membrane"/>
    <property type="evidence" value="ECO:0007669"/>
    <property type="project" value="UniProtKB-SubCell"/>
</dbReference>
<gene>
    <name evidence="10" type="ORF">EJN90_05525</name>
</gene>
<evidence type="ECO:0000256" key="2">
    <source>
        <dbReference type="ARBA" id="ARBA00008114"/>
    </source>
</evidence>
<organism evidence="10 11">
    <name type="scientific">Jeotgalibaca ciconiae</name>
    <dbReference type="NCBI Taxonomy" id="2496265"/>
    <lineage>
        <taxon>Bacteria</taxon>
        <taxon>Bacillati</taxon>
        <taxon>Bacillota</taxon>
        <taxon>Bacilli</taxon>
        <taxon>Lactobacillales</taxon>
        <taxon>Carnobacteriaceae</taxon>
        <taxon>Jeotgalibaca</taxon>
    </lineage>
</organism>
<feature type="transmembrane region" description="Helical" evidence="7">
    <location>
        <begin position="29"/>
        <end position="54"/>
    </location>
</feature>
<comment type="subcellular location">
    <subcellularLocation>
        <location evidence="1">Membrane</location>
        <topology evidence="1">Multi-pass membrane protein</topology>
    </subcellularLocation>
</comment>
<dbReference type="Pfam" id="PF01545">
    <property type="entry name" value="Cation_efflux"/>
    <property type="match status" value="1"/>
</dbReference>
<evidence type="ECO:0000256" key="4">
    <source>
        <dbReference type="ARBA" id="ARBA00022692"/>
    </source>
</evidence>
<evidence type="ECO:0000256" key="5">
    <source>
        <dbReference type="ARBA" id="ARBA00022989"/>
    </source>
</evidence>
<dbReference type="Pfam" id="PF16916">
    <property type="entry name" value="ZT_dimer"/>
    <property type="match status" value="1"/>
</dbReference>
<dbReference type="InterPro" id="IPR058533">
    <property type="entry name" value="Cation_efflux_TM"/>
</dbReference>
<dbReference type="InterPro" id="IPR036837">
    <property type="entry name" value="Cation_efflux_CTD_sf"/>
</dbReference>
<dbReference type="PANTHER" id="PTHR43840:SF50">
    <property type="entry name" value="MANGANESE EFFLUX SYSTEM PROTEIN MNES"/>
    <property type="match status" value="1"/>
</dbReference>
<protein>
    <submittedName>
        <fullName evidence="10">Cation transporter</fullName>
    </submittedName>
</protein>
<dbReference type="GO" id="GO:0008324">
    <property type="term" value="F:monoatomic cation transmembrane transporter activity"/>
    <property type="evidence" value="ECO:0007669"/>
    <property type="project" value="InterPro"/>
</dbReference>
<evidence type="ECO:0000259" key="9">
    <source>
        <dbReference type="Pfam" id="PF16916"/>
    </source>
</evidence>
<dbReference type="InterPro" id="IPR050291">
    <property type="entry name" value="CDF_Transporter"/>
</dbReference>
<dbReference type="EMBL" id="CP034465">
    <property type="protein sequence ID" value="AZP04173.1"/>
    <property type="molecule type" value="Genomic_DNA"/>
</dbReference>
<keyword evidence="6 7" id="KW-0472">Membrane</keyword>
<evidence type="ECO:0000313" key="11">
    <source>
        <dbReference type="Proteomes" id="UP000273326"/>
    </source>
</evidence>
<dbReference type="AlphaFoldDB" id="A0A3Q9BK36"/>
<accession>A0A3Q9BK36</accession>
<feature type="domain" description="Cation efflux protein transmembrane" evidence="8">
    <location>
        <begin position="29"/>
        <end position="220"/>
    </location>
</feature>
<proteinExistence type="inferred from homology"/>